<proteinExistence type="predicted"/>
<protein>
    <submittedName>
        <fullName evidence="1">Uncharacterized protein</fullName>
    </submittedName>
</protein>
<gene>
    <name evidence="1" type="ORF">VP01_2468g2</name>
</gene>
<accession>A0A0L6V6N8</accession>
<keyword evidence="2" id="KW-1185">Reference proteome</keyword>
<evidence type="ECO:0000313" key="1">
    <source>
        <dbReference type="EMBL" id="KNZ56212.1"/>
    </source>
</evidence>
<evidence type="ECO:0000313" key="2">
    <source>
        <dbReference type="Proteomes" id="UP000037035"/>
    </source>
</evidence>
<dbReference type="Proteomes" id="UP000037035">
    <property type="component" value="Unassembled WGS sequence"/>
</dbReference>
<dbReference type="AlphaFoldDB" id="A0A0L6V6N8"/>
<sequence>MIQEESSGLEYDDLEVYSEQILKNNVEKWAKDLAARVSGVSLTSPQASLKCVSRKKPAKGKAPTGVCFQSEKMARGQEIPWAIYLKALGLKVGIISKLCSNVMKYKVHQSISH</sequence>
<dbReference type="EMBL" id="LAVV01007356">
    <property type="protein sequence ID" value="KNZ56212.1"/>
    <property type="molecule type" value="Genomic_DNA"/>
</dbReference>
<organism evidence="1 2">
    <name type="scientific">Puccinia sorghi</name>
    <dbReference type="NCBI Taxonomy" id="27349"/>
    <lineage>
        <taxon>Eukaryota</taxon>
        <taxon>Fungi</taxon>
        <taxon>Dikarya</taxon>
        <taxon>Basidiomycota</taxon>
        <taxon>Pucciniomycotina</taxon>
        <taxon>Pucciniomycetes</taxon>
        <taxon>Pucciniales</taxon>
        <taxon>Pucciniaceae</taxon>
        <taxon>Puccinia</taxon>
    </lineage>
</organism>
<name>A0A0L6V6N8_9BASI</name>
<reference evidence="1 2" key="1">
    <citation type="submission" date="2015-08" db="EMBL/GenBank/DDBJ databases">
        <title>Next Generation Sequencing and Analysis of the Genome of Puccinia sorghi L Schw, the Causal Agent of Maize Common Rust.</title>
        <authorList>
            <person name="Rochi L."/>
            <person name="Burguener G."/>
            <person name="Darino M."/>
            <person name="Turjanski A."/>
            <person name="Kreff E."/>
            <person name="Dieguez M.J."/>
            <person name="Sacco F."/>
        </authorList>
    </citation>
    <scope>NUCLEOTIDE SEQUENCE [LARGE SCALE GENOMIC DNA]</scope>
    <source>
        <strain evidence="1 2">RO10H11247</strain>
    </source>
</reference>
<comment type="caution">
    <text evidence="1">The sequence shown here is derived from an EMBL/GenBank/DDBJ whole genome shotgun (WGS) entry which is preliminary data.</text>
</comment>
<dbReference type="VEuPathDB" id="FungiDB:VP01_2468g2"/>